<dbReference type="EMBL" id="JAUJYO010000016">
    <property type="protein sequence ID" value="KAK1294682.1"/>
    <property type="molecule type" value="Genomic_DNA"/>
</dbReference>
<accession>A0AAV9D384</accession>
<comment type="caution">
    <text evidence="1">The sequence shown here is derived from an EMBL/GenBank/DDBJ whole genome shotgun (WGS) entry which is preliminary data.</text>
</comment>
<evidence type="ECO:0000313" key="2">
    <source>
        <dbReference type="Proteomes" id="UP001180020"/>
    </source>
</evidence>
<reference evidence="1" key="2">
    <citation type="submission" date="2023-06" db="EMBL/GenBank/DDBJ databases">
        <authorList>
            <person name="Ma L."/>
            <person name="Liu K.-W."/>
            <person name="Li Z."/>
            <person name="Hsiao Y.-Y."/>
            <person name="Qi Y."/>
            <person name="Fu T."/>
            <person name="Tang G."/>
            <person name="Zhang D."/>
            <person name="Sun W.-H."/>
            <person name="Liu D.-K."/>
            <person name="Li Y."/>
            <person name="Chen G.-Z."/>
            <person name="Liu X.-D."/>
            <person name="Liao X.-Y."/>
            <person name="Jiang Y.-T."/>
            <person name="Yu X."/>
            <person name="Hao Y."/>
            <person name="Huang J."/>
            <person name="Zhao X.-W."/>
            <person name="Ke S."/>
            <person name="Chen Y.-Y."/>
            <person name="Wu W.-L."/>
            <person name="Hsu J.-L."/>
            <person name="Lin Y.-F."/>
            <person name="Huang M.-D."/>
            <person name="Li C.-Y."/>
            <person name="Huang L."/>
            <person name="Wang Z.-W."/>
            <person name="Zhao X."/>
            <person name="Zhong W.-Y."/>
            <person name="Peng D.-H."/>
            <person name="Ahmad S."/>
            <person name="Lan S."/>
            <person name="Zhang J.-S."/>
            <person name="Tsai W.-C."/>
            <person name="Van De Peer Y."/>
            <person name="Liu Z.-J."/>
        </authorList>
    </citation>
    <scope>NUCLEOTIDE SEQUENCE</scope>
    <source>
        <strain evidence="1">CP</strain>
        <tissue evidence="1">Leaves</tissue>
    </source>
</reference>
<keyword evidence="2" id="KW-1185">Reference proteome</keyword>
<protein>
    <submittedName>
        <fullName evidence="1">Uncharacterized protein</fullName>
    </submittedName>
</protein>
<sequence>MKITEQKRILPTDNHIQSTKKAVVAQEYIHARSSQPDSTTIPSLKHEDRHKDTDVDVIVHHILGVVESFWRSSSSIWKHHLWL</sequence>
<evidence type="ECO:0000313" key="1">
    <source>
        <dbReference type="EMBL" id="KAK1294682.1"/>
    </source>
</evidence>
<organism evidence="1 2">
    <name type="scientific">Acorus calamus</name>
    <name type="common">Sweet flag</name>
    <dbReference type="NCBI Taxonomy" id="4465"/>
    <lineage>
        <taxon>Eukaryota</taxon>
        <taxon>Viridiplantae</taxon>
        <taxon>Streptophyta</taxon>
        <taxon>Embryophyta</taxon>
        <taxon>Tracheophyta</taxon>
        <taxon>Spermatophyta</taxon>
        <taxon>Magnoliopsida</taxon>
        <taxon>Liliopsida</taxon>
        <taxon>Acoraceae</taxon>
        <taxon>Acorus</taxon>
    </lineage>
</organism>
<name>A0AAV9D384_ACOCL</name>
<dbReference type="AlphaFoldDB" id="A0AAV9D384"/>
<dbReference type="Proteomes" id="UP001180020">
    <property type="component" value="Unassembled WGS sequence"/>
</dbReference>
<proteinExistence type="predicted"/>
<reference evidence="1" key="1">
    <citation type="journal article" date="2023" name="Nat. Commun.">
        <title>Diploid and tetraploid genomes of Acorus and the evolution of monocots.</title>
        <authorList>
            <person name="Ma L."/>
            <person name="Liu K.W."/>
            <person name="Li Z."/>
            <person name="Hsiao Y.Y."/>
            <person name="Qi Y."/>
            <person name="Fu T."/>
            <person name="Tang G.D."/>
            <person name="Zhang D."/>
            <person name="Sun W.H."/>
            <person name="Liu D.K."/>
            <person name="Li Y."/>
            <person name="Chen G.Z."/>
            <person name="Liu X.D."/>
            <person name="Liao X.Y."/>
            <person name="Jiang Y.T."/>
            <person name="Yu X."/>
            <person name="Hao Y."/>
            <person name="Huang J."/>
            <person name="Zhao X.W."/>
            <person name="Ke S."/>
            <person name="Chen Y.Y."/>
            <person name="Wu W.L."/>
            <person name="Hsu J.L."/>
            <person name="Lin Y.F."/>
            <person name="Huang M.D."/>
            <person name="Li C.Y."/>
            <person name="Huang L."/>
            <person name="Wang Z.W."/>
            <person name="Zhao X."/>
            <person name="Zhong W.Y."/>
            <person name="Peng D.H."/>
            <person name="Ahmad S."/>
            <person name="Lan S."/>
            <person name="Zhang J.S."/>
            <person name="Tsai W.C."/>
            <person name="Van de Peer Y."/>
            <person name="Liu Z.J."/>
        </authorList>
    </citation>
    <scope>NUCLEOTIDE SEQUENCE</scope>
    <source>
        <strain evidence="1">CP</strain>
    </source>
</reference>
<gene>
    <name evidence="1" type="ORF">QJS10_CPA16g01379</name>
</gene>